<evidence type="ECO:0000313" key="2">
    <source>
        <dbReference type="Proteomes" id="UP000814033"/>
    </source>
</evidence>
<organism evidence="1 2">
    <name type="scientific">Auriscalpium vulgare</name>
    <dbReference type="NCBI Taxonomy" id="40419"/>
    <lineage>
        <taxon>Eukaryota</taxon>
        <taxon>Fungi</taxon>
        <taxon>Dikarya</taxon>
        <taxon>Basidiomycota</taxon>
        <taxon>Agaricomycotina</taxon>
        <taxon>Agaricomycetes</taxon>
        <taxon>Russulales</taxon>
        <taxon>Auriscalpiaceae</taxon>
        <taxon>Auriscalpium</taxon>
    </lineage>
</organism>
<reference evidence="1" key="1">
    <citation type="submission" date="2021-02" db="EMBL/GenBank/DDBJ databases">
        <authorList>
            <consortium name="DOE Joint Genome Institute"/>
            <person name="Ahrendt S."/>
            <person name="Looney B.P."/>
            <person name="Miyauchi S."/>
            <person name="Morin E."/>
            <person name="Drula E."/>
            <person name="Courty P.E."/>
            <person name="Chicoki N."/>
            <person name="Fauchery L."/>
            <person name="Kohler A."/>
            <person name="Kuo A."/>
            <person name="Labutti K."/>
            <person name="Pangilinan J."/>
            <person name="Lipzen A."/>
            <person name="Riley R."/>
            <person name="Andreopoulos W."/>
            <person name="He G."/>
            <person name="Johnson J."/>
            <person name="Barry K.W."/>
            <person name="Grigoriev I.V."/>
            <person name="Nagy L."/>
            <person name="Hibbett D."/>
            <person name="Henrissat B."/>
            <person name="Matheny P.B."/>
            <person name="Labbe J."/>
            <person name="Martin F."/>
        </authorList>
    </citation>
    <scope>NUCLEOTIDE SEQUENCE</scope>
    <source>
        <strain evidence="1">FP105234-sp</strain>
    </source>
</reference>
<gene>
    <name evidence="1" type="ORF">FA95DRAFT_1609082</name>
</gene>
<dbReference type="EMBL" id="MU276004">
    <property type="protein sequence ID" value="KAI0043790.1"/>
    <property type="molecule type" value="Genomic_DNA"/>
</dbReference>
<reference evidence="1" key="2">
    <citation type="journal article" date="2022" name="New Phytol.">
        <title>Evolutionary transition to the ectomycorrhizal habit in the genomes of a hyperdiverse lineage of mushroom-forming fungi.</title>
        <authorList>
            <person name="Looney B."/>
            <person name="Miyauchi S."/>
            <person name="Morin E."/>
            <person name="Drula E."/>
            <person name="Courty P.E."/>
            <person name="Kohler A."/>
            <person name="Kuo A."/>
            <person name="LaButti K."/>
            <person name="Pangilinan J."/>
            <person name="Lipzen A."/>
            <person name="Riley R."/>
            <person name="Andreopoulos W."/>
            <person name="He G."/>
            <person name="Johnson J."/>
            <person name="Nolan M."/>
            <person name="Tritt A."/>
            <person name="Barry K.W."/>
            <person name="Grigoriev I.V."/>
            <person name="Nagy L.G."/>
            <person name="Hibbett D."/>
            <person name="Henrissat B."/>
            <person name="Matheny P.B."/>
            <person name="Labbe J."/>
            <person name="Martin F.M."/>
        </authorList>
    </citation>
    <scope>NUCLEOTIDE SEQUENCE</scope>
    <source>
        <strain evidence="1">FP105234-sp</strain>
    </source>
</reference>
<keyword evidence="2" id="KW-1185">Reference proteome</keyword>
<protein>
    <submittedName>
        <fullName evidence="1">Uncharacterized protein</fullName>
    </submittedName>
</protein>
<comment type="caution">
    <text evidence="1">The sequence shown here is derived from an EMBL/GenBank/DDBJ whole genome shotgun (WGS) entry which is preliminary data.</text>
</comment>
<evidence type="ECO:0000313" key="1">
    <source>
        <dbReference type="EMBL" id="KAI0043790.1"/>
    </source>
</evidence>
<dbReference type="Proteomes" id="UP000814033">
    <property type="component" value="Unassembled WGS sequence"/>
</dbReference>
<accession>A0ACB8RIB7</accession>
<sequence>MDTIGNEHFHRGRIGHSCPRWLGAAALRTSVWVAYSGKPIVKLDGSIKKRQSHKTDKIVESFTRAKEGNGRLHSLGLVSDGGFSWHNKHVYALIETAKEIGVPHVYIHFLDSRDTDGDTLLSSLDSERPPHHTTMPRYNIEFPFPIAFPPEATMTKVLAEWLAKKGIKHAHIAETEKYAHVTFFFNGKAEERDMIASPMVARFSIRTWARRTPCTTASKVPFLITGDPAKYQFLGDDEKKEEEDDGALCDVTPTVLNLLALPKPEEISGRSLLKAAA</sequence>
<proteinExistence type="predicted"/>
<name>A0ACB8RIB7_9AGAM</name>